<dbReference type="CDD" id="cd07043">
    <property type="entry name" value="STAS_anti-anti-sigma_factors"/>
    <property type="match status" value="1"/>
</dbReference>
<dbReference type="EMBL" id="OBQI01000004">
    <property type="protein sequence ID" value="SOC50198.1"/>
    <property type="molecule type" value="Genomic_DNA"/>
</dbReference>
<dbReference type="Gene3D" id="3.30.750.24">
    <property type="entry name" value="STAS domain"/>
    <property type="match status" value="1"/>
</dbReference>
<feature type="domain" description="STAS" evidence="4">
    <location>
        <begin position="16"/>
        <end position="110"/>
    </location>
</feature>
<organism evidence="5 6">
    <name type="scientific">Blastococcus aggregatus</name>
    <dbReference type="NCBI Taxonomy" id="38502"/>
    <lineage>
        <taxon>Bacteria</taxon>
        <taxon>Bacillati</taxon>
        <taxon>Actinomycetota</taxon>
        <taxon>Actinomycetes</taxon>
        <taxon>Geodermatophilales</taxon>
        <taxon>Geodermatophilaceae</taxon>
        <taxon>Blastococcus</taxon>
    </lineage>
</organism>
<dbReference type="Pfam" id="PF01740">
    <property type="entry name" value="STAS"/>
    <property type="match status" value="1"/>
</dbReference>
<evidence type="ECO:0000259" key="4">
    <source>
        <dbReference type="PROSITE" id="PS50801"/>
    </source>
</evidence>
<dbReference type="SUPFAM" id="SSF52091">
    <property type="entry name" value="SpoIIaa-like"/>
    <property type="match status" value="1"/>
</dbReference>
<dbReference type="InterPro" id="IPR003658">
    <property type="entry name" value="Anti-sigma_ant"/>
</dbReference>
<dbReference type="PANTHER" id="PTHR33495">
    <property type="entry name" value="ANTI-SIGMA FACTOR ANTAGONIST TM_1081-RELATED-RELATED"/>
    <property type="match status" value="1"/>
</dbReference>
<keyword evidence="6" id="KW-1185">Reference proteome</keyword>
<protein>
    <recommendedName>
        <fullName evidence="2">Anti-sigma factor antagonist</fullName>
    </recommendedName>
</protein>
<gene>
    <name evidence="5" type="ORF">SAMN05660748_2939</name>
</gene>
<evidence type="ECO:0000313" key="6">
    <source>
        <dbReference type="Proteomes" id="UP000219435"/>
    </source>
</evidence>
<proteinExistence type="inferred from homology"/>
<dbReference type="OrthoDB" id="5185695at2"/>
<dbReference type="NCBIfam" id="TIGR00377">
    <property type="entry name" value="ant_ant_sig"/>
    <property type="match status" value="1"/>
</dbReference>
<dbReference type="InterPro" id="IPR036513">
    <property type="entry name" value="STAS_dom_sf"/>
</dbReference>
<evidence type="ECO:0000256" key="3">
    <source>
        <dbReference type="SAM" id="MobiDB-lite"/>
    </source>
</evidence>
<evidence type="ECO:0000313" key="5">
    <source>
        <dbReference type="EMBL" id="SOC50198.1"/>
    </source>
</evidence>
<dbReference type="Proteomes" id="UP000219435">
    <property type="component" value="Unassembled WGS sequence"/>
</dbReference>
<name>A0A285V9D4_9ACTN</name>
<accession>A0A285V9D4</accession>
<comment type="similarity">
    <text evidence="1 2">Belongs to the anti-sigma-factor antagonist family.</text>
</comment>
<evidence type="ECO:0000256" key="2">
    <source>
        <dbReference type="RuleBase" id="RU003749"/>
    </source>
</evidence>
<reference evidence="6" key="1">
    <citation type="submission" date="2017-08" db="EMBL/GenBank/DDBJ databases">
        <authorList>
            <person name="Varghese N."/>
            <person name="Submissions S."/>
        </authorList>
    </citation>
    <scope>NUCLEOTIDE SEQUENCE [LARGE SCALE GENOMIC DNA]</scope>
    <source>
        <strain evidence="6">DSM 4725</strain>
    </source>
</reference>
<sequence>MAESAVRGGSGGETEPEVRTADEGDVVSLTLEGELTDTARRPLVRVLTEALLSGKPLRRIELHLGGVPFMNSAGMAVLVQLQRMAAPRGVEVALVTPSPAVARPLQLSGLWLRFPILDENGDEDEDAPGLPPAGERDS</sequence>
<feature type="region of interest" description="Disordered" evidence="3">
    <location>
        <begin position="119"/>
        <end position="138"/>
    </location>
</feature>
<dbReference type="GO" id="GO:0043856">
    <property type="term" value="F:anti-sigma factor antagonist activity"/>
    <property type="evidence" value="ECO:0007669"/>
    <property type="project" value="InterPro"/>
</dbReference>
<dbReference type="PROSITE" id="PS50801">
    <property type="entry name" value="STAS"/>
    <property type="match status" value="1"/>
</dbReference>
<evidence type="ECO:0000256" key="1">
    <source>
        <dbReference type="ARBA" id="ARBA00009013"/>
    </source>
</evidence>
<dbReference type="RefSeq" id="WP_097195758.1">
    <property type="nucleotide sequence ID" value="NZ_OBQI01000004.1"/>
</dbReference>
<dbReference type="InterPro" id="IPR002645">
    <property type="entry name" value="STAS_dom"/>
</dbReference>
<dbReference type="AlphaFoldDB" id="A0A285V9D4"/>
<feature type="region of interest" description="Disordered" evidence="3">
    <location>
        <begin position="1"/>
        <end position="22"/>
    </location>
</feature>
<dbReference type="PANTHER" id="PTHR33495:SF13">
    <property type="entry name" value="ANTI-SIGMA-F FACTOR ANTAGONIST RSFB"/>
    <property type="match status" value="1"/>
</dbReference>